<dbReference type="Gene3D" id="2.60.120.330">
    <property type="entry name" value="B-lactam Antibiotic, Isopenicillin N Synthase, Chain"/>
    <property type="match status" value="1"/>
</dbReference>
<comment type="caution">
    <text evidence="5">The sequence shown here is derived from an EMBL/GenBank/DDBJ whole genome shotgun (WGS) entry which is preliminary data.</text>
</comment>
<keyword evidence="3" id="KW-0560">Oxidoreductase</keyword>
<name>A0A507ZY24_9GAMM</name>
<dbReference type="InterPro" id="IPR007803">
    <property type="entry name" value="Asp/Arg/Pro-Hydrxlase"/>
</dbReference>
<accession>A0A507ZY24</accession>
<dbReference type="InterPro" id="IPR027443">
    <property type="entry name" value="IPNS-like_sf"/>
</dbReference>
<keyword evidence="2" id="KW-0223">Dioxygenase</keyword>
<evidence type="ECO:0000313" key="5">
    <source>
        <dbReference type="EMBL" id="KAB8165671.1"/>
    </source>
</evidence>
<dbReference type="InterPro" id="IPR051821">
    <property type="entry name" value="Asp/Asn_beta-hydroxylase"/>
</dbReference>
<dbReference type="SUPFAM" id="SSF51197">
    <property type="entry name" value="Clavaminate synthase-like"/>
    <property type="match status" value="1"/>
</dbReference>
<evidence type="ECO:0000259" key="4">
    <source>
        <dbReference type="Pfam" id="PF05118"/>
    </source>
</evidence>
<dbReference type="AlphaFoldDB" id="A0A507ZY24"/>
<evidence type="ECO:0000256" key="2">
    <source>
        <dbReference type="ARBA" id="ARBA00022964"/>
    </source>
</evidence>
<dbReference type="Pfam" id="PF05118">
    <property type="entry name" value="Asp_Arg_Hydrox"/>
    <property type="match status" value="1"/>
</dbReference>
<dbReference type="PANTHER" id="PTHR46332:SF5">
    <property type="entry name" value="ASPARTATE BETA-HYDROXYLASE DOMAIN CONTAINING 2"/>
    <property type="match status" value="1"/>
</dbReference>
<dbReference type="GO" id="GO:0051213">
    <property type="term" value="F:dioxygenase activity"/>
    <property type="evidence" value="ECO:0007669"/>
    <property type="project" value="UniProtKB-KW"/>
</dbReference>
<proteinExistence type="inferred from homology"/>
<comment type="similarity">
    <text evidence="1">Belongs to the aspartyl/asparaginyl beta-hydroxylase family.</text>
</comment>
<evidence type="ECO:0000256" key="3">
    <source>
        <dbReference type="ARBA" id="ARBA00023002"/>
    </source>
</evidence>
<gene>
    <name evidence="5" type="ORF">FKV24_017080</name>
</gene>
<reference evidence="5 6" key="1">
    <citation type="submission" date="2019-10" db="EMBL/GenBank/DDBJ databases">
        <title>Lysobacter alkalisoli sp. nov., isolated from saline-alkaline soil.</title>
        <authorList>
            <person name="Sun J.-Q."/>
        </authorList>
    </citation>
    <scope>NUCLEOTIDE SEQUENCE [LARGE SCALE GENOMIC DNA]</scope>
    <source>
        <strain evidence="5 6">KCTC 42381</strain>
    </source>
</reference>
<dbReference type="EMBL" id="VICD02000304">
    <property type="protein sequence ID" value="KAB8165671.1"/>
    <property type="molecule type" value="Genomic_DNA"/>
</dbReference>
<sequence length="323" mass="35405">MSDCGPAEHEAETALGGIEDGFIQQIEAAGDVAAVVAACRWLEARGGTGPFDRQRLQARLPELLHRHLAGVCEHPGFRLWLDVYFGRRPAAFRSPLQQPSYLYYPALEPQAWFDAGSMPELAPLEARLPALREELLAVLADAGGFSPYVSAEASRSPTWAALADRPDWSALHLLRRGQWNRALMARLPLTDAFLAEAPLAQCPPHAPECFVSRLRPGVELPPHHGLSNIKLTVHLPVDLPPSGCSITVAGETRCWEYGRFLAFDDSFLHSAANLSGHERTVLIFDVWHPRLADPERRALAHAVAVLDEVQTTMARIDGKASAS</sequence>
<dbReference type="GO" id="GO:0016020">
    <property type="term" value="C:membrane"/>
    <property type="evidence" value="ECO:0007669"/>
    <property type="project" value="TreeGrafter"/>
</dbReference>
<protein>
    <recommendedName>
        <fullName evidence="4">Aspartyl/asparaginy/proline hydroxylase domain-containing protein</fullName>
    </recommendedName>
</protein>
<organism evidence="5 6">
    <name type="scientific">Marilutibacter maris</name>
    <dbReference type="NCBI Taxonomy" id="1605891"/>
    <lineage>
        <taxon>Bacteria</taxon>
        <taxon>Pseudomonadati</taxon>
        <taxon>Pseudomonadota</taxon>
        <taxon>Gammaproteobacteria</taxon>
        <taxon>Lysobacterales</taxon>
        <taxon>Lysobacteraceae</taxon>
        <taxon>Marilutibacter</taxon>
    </lineage>
</organism>
<dbReference type="PANTHER" id="PTHR46332">
    <property type="entry name" value="ASPARTATE BETA-HYDROXYLASE DOMAIN-CONTAINING PROTEIN 2"/>
    <property type="match status" value="1"/>
</dbReference>
<evidence type="ECO:0000313" key="6">
    <source>
        <dbReference type="Proteomes" id="UP000320431"/>
    </source>
</evidence>
<dbReference type="Proteomes" id="UP000320431">
    <property type="component" value="Unassembled WGS sequence"/>
</dbReference>
<evidence type="ECO:0000256" key="1">
    <source>
        <dbReference type="ARBA" id="ARBA00007730"/>
    </source>
</evidence>
<feature type="domain" description="Aspartyl/asparaginy/proline hydroxylase" evidence="4">
    <location>
        <begin position="126"/>
        <end position="289"/>
    </location>
</feature>